<protein>
    <submittedName>
        <fullName evidence="1">Uncharacterized protein</fullName>
    </submittedName>
</protein>
<name>A0A3B1EA97_9ZZZZ</name>
<reference evidence="1" key="1">
    <citation type="submission" date="2018-10" db="EMBL/GenBank/DDBJ databases">
        <authorList>
            <person name="Aoki K."/>
        </authorList>
    </citation>
    <scope>NUCLEOTIDE SEQUENCE</scope>
</reference>
<dbReference type="EMBL" id="UOYO01000038">
    <property type="protein sequence ID" value="VAY87919.1"/>
    <property type="molecule type" value="Genomic_DNA"/>
</dbReference>
<evidence type="ECO:0000313" key="1">
    <source>
        <dbReference type="EMBL" id="VAY87919.1"/>
    </source>
</evidence>
<proteinExistence type="predicted"/>
<accession>A0A3B1EA97</accession>
<organism evidence="1">
    <name type="scientific">hydrothermal vent metagenome</name>
    <dbReference type="NCBI Taxonomy" id="652676"/>
    <lineage>
        <taxon>unclassified sequences</taxon>
        <taxon>metagenomes</taxon>
        <taxon>ecological metagenomes</taxon>
    </lineage>
</organism>
<dbReference type="AlphaFoldDB" id="A0A3B1EA97"/>
<gene>
    <name evidence="1" type="ORF">MNB_ARC-1_544</name>
</gene>
<dbReference type="SUPFAM" id="SSF117856">
    <property type="entry name" value="AF0104/ALDC/Ptd012-like"/>
    <property type="match status" value="1"/>
</dbReference>
<sequence length="230" mass="25545">MIKITLTTLIIGLSSTLSANKIQCKTPIQSFANSIKMSKGDFSANVLFNDVKFTKNSIGYGPGKDREYEVSILDGKIYMARPQKNGKTLVRHIAKKDDGAAMLQVANVTKWGEYKTLDEVESLSGLDFELDDIAEESSCGDDLVLPFKIIGKASMVKWSMDTDNHRVDTDKNQEVTIEGIYTKSKKNKAKYFMVKGANTHPHVILTKKDLAGHLKALNLNEGARLYLPIK</sequence>